<dbReference type="Pfam" id="PF13936">
    <property type="entry name" value="HTH_38"/>
    <property type="match status" value="1"/>
</dbReference>
<proteinExistence type="predicted"/>
<dbReference type="AlphaFoldDB" id="A0A7L4YJU1"/>
<dbReference type="EMBL" id="CP047156">
    <property type="protein sequence ID" value="QHB99540.1"/>
    <property type="molecule type" value="Genomic_DNA"/>
</dbReference>
<name>A0A7L4YJU1_9ACTN</name>
<dbReference type="RefSeq" id="WP_159543211.1">
    <property type="nucleotide sequence ID" value="NZ_CP047156.1"/>
</dbReference>
<dbReference type="InParanoid" id="A0A7L4YJU1"/>
<dbReference type="Gene3D" id="1.10.10.60">
    <property type="entry name" value="Homeodomain-like"/>
    <property type="match status" value="1"/>
</dbReference>
<protein>
    <submittedName>
        <fullName evidence="2">Helix-turn-helix domain-containing protein</fullName>
    </submittedName>
</protein>
<evidence type="ECO:0000313" key="3">
    <source>
        <dbReference type="Proteomes" id="UP000463857"/>
    </source>
</evidence>
<feature type="domain" description="Transposase IS30-like HTH" evidence="1">
    <location>
        <begin position="204"/>
        <end position="232"/>
    </location>
</feature>
<organism evidence="2 3">
    <name type="scientific">Epidermidibacterium keratini</name>
    <dbReference type="NCBI Taxonomy" id="1891644"/>
    <lineage>
        <taxon>Bacteria</taxon>
        <taxon>Bacillati</taxon>
        <taxon>Actinomycetota</taxon>
        <taxon>Actinomycetes</taxon>
        <taxon>Sporichthyales</taxon>
        <taxon>Sporichthyaceae</taxon>
        <taxon>Epidermidibacterium</taxon>
    </lineage>
</organism>
<dbReference type="InterPro" id="IPR025246">
    <property type="entry name" value="IS30-like_HTH"/>
</dbReference>
<gene>
    <name evidence="2" type="ORF">EK0264_04070</name>
</gene>
<evidence type="ECO:0000313" key="2">
    <source>
        <dbReference type="EMBL" id="QHB99540.1"/>
    </source>
</evidence>
<dbReference type="OrthoDB" id="3217513at2"/>
<sequence>MNELTTLSMIGPLPERPAAWKSSSTSSPTSTLDYLYAKAEPPNAASLNQALFKRIVIDDDERVTYEPTDAVACVFAHLDAEVADGRTPETNLPRDYAGQVSNFSTYVGILGRHSKLIALATSDELKLSERLDAPPNPTSRRTSFRLGRAETANIARRYGQGDVVARIAEDSGVSPGTVRRIATNAGIKLRASRVTAMEADQMMALADDGFSLNEIARRVGRSPHTVRRVVRKTRPTIGHSSDPRPFR</sequence>
<reference evidence="2 3" key="1">
    <citation type="journal article" date="2018" name="Int. J. Syst. Evol. Microbiol.">
        <title>Epidermidibacterium keratini gen. nov., sp. nov., a member of the family Sporichthyaceae, isolated from keratin epidermis.</title>
        <authorList>
            <person name="Lee D.G."/>
            <person name="Trujillo M.E."/>
            <person name="Kang S."/>
            <person name="Nam J.J."/>
            <person name="Kim Y.J."/>
        </authorList>
    </citation>
    <scope>NUCLEOTIDE SEQUENCE [LARGE SCALE GENOMIC DNA]</scope>
    <source>
        <strain evidence="2 3">EPI-7</strain>
    </source>
</reference>
<accession>A0A7L4YJU1</accession>
<keyword evidence="3" id="KW-1185">Reference proteome</keyword>
<dbReference type="KEGG" id="eke:EK0264_04070"/>
<evidence type="ECO:0000259" key="1">
    <source>
        <dbReference type="Pfam" id="PF13936"/>
    </source>
</evidence>
<dbReference type="Proteomes" id="UP000463857">
    <property type="component" value="Chromosome"/>
</dbReference>